<evidence type="ECO:0000313" key="2">
    <source>
        <dbReference type="EMBL" id="WLQ32830.1"/>
    </source>
</evidence>
<evidence type="ECO:0000313" key="3">
    <source>
        <dbReference type="Proteomes" id="UP001239522"/>
    </source>
</evidence>
<proteinExistence type="inferred from homology"/>
<reference evidence="2 3" key="1">
    <citation type="submission" date="2023-03" db="EMBL/GenBank/DDBJ databases">
        <title>Isolation and description of six Streptomyces strains from soil environments, able to metabolize different microbial glucans.</title>
        <authorList>
            <person name="Widen T."/>
            <person name="Larsbrink J."/>
        </authorList>
    </citation>
    <scope>NUCLEOTIDE SEQUENCE [LARGE SCALE GENOMIC DNA]</scope>
    <source>
        <strain evidence="2 3">Mut1</strain>
    </source>
</reference>
<dbReference type="GO" id="GO:0016829">
    <property type="term" value="F:lyase activity"/>
    <property type="evidence" value="ECO:0007669"/>
    <property type="project" value="UniProtKB-KW"/>
</dbReference>
<sequence length="540" mass="56462">MRAENVLAQTPGHRVGGAAQLRALFERPGPVRIVGAHNALGARLAERAGFDGVWSSGLEVSASHALPDADILTMTELLEVARSMAAAVAVPVVADCDAGYGNANNVMHMVRRYEAAGIAAVSIEDKRFPKMNSFIPGRQELAPITEFAGKIAAAKSAQVGPDLMVIARVEALVAGWGLDEALRRAEAYAEAGADAVLIHAKGESPEPVLEFLRQWQQRLPVVVVPTTYHTITAEELSAAGAKLVIYANHGLRASITAVSETFEAILRDGRTSGIETRIAELATVFDLQGMAALQQAEERFLSRAGRRLRAVLAVGSDLPGGSGVDGRTVTELQCGSLRRAGIDNITVVTGRDGGDVHPAGVTLVHTPGLEAPATAEVVLSAAPDFHGHTLVVAPDLLFDPEPLLQLVADGRDIAALIDVSAASGDPGDSRTSVTMAAGAVLGRRLKGTRSNSVTGFGTGPGDGEFTGIAAFSGKGWAALREAAEKRHAEADGEPGLAVLLSDLINAGWTVDAVEIASGWAELRNEEDVRRAELLLTGQTR</sequence>
<dbReference type="Proteomes" id="UP001239522">
    <property type="component" value="Chromosome"/>
</dbReference>
<gene>
    <name evidence="2" type="ORF">P8A18_04915</name>
</gene>
<comment type="similarity">
    <text evidence="1">Belongs to the isocitrate lyase/PEP mutase superfamily. PEP mutase family.</text>
</comment>
<name>A0ABY9HEB9_9ACTN</name>
<protein>
    <submittedName>
        <fullName evidence="2">Isocitrate lyase/phosphoenolpyruvate mutase family protein</fullName>
    </submittedName>
</protein>
<dbReference type="RefSeq" id="WP_306052040.1">
    <property type="nucleotide sequence ID" value="NZ_CP120997.1"/>
</dbReference>
<dbReference type="InterPro" id="IPR039556">
    <property type="entry name" value="ICL/PEPM"/>
</dbReference>
<evidence type="ECO:0000256" key="1">
    <source>
        <dbReference type="ARBA" id="ARBA00038455"/>
    </source>
</evidence>
<organism evidence="2 3">
    <name type="scientific">Streptomyces castrisilvae</name>
    <dbReference type="NCBI Taxonomy" id="3033811"/>
    <lineage>
        <taxon>Bacteria</taxon>
        <taxon>Bacillati</taxon>
        <taxon>Actinomycetota</taxon>
        <taxon>Actinomycetes</taxon>
        <taxon>Kitasatosporales</taxon>
        <taxon>Streptomycetaceae</taxon>
        <taxon>Streptomyces</taxon>
    </lineage>
</organism>
<dbReference type="CDD" id="cd00377">
    <property type="entry name" value="ICL_PEPM"/>
    <property type="match status" value="1"/>
</dbReference>
<dbReference type="Pfam" id="PF13714">
    <property type="entry name" value="PEP_mutase"/>
    <property type="match status" value="1"/>
</dbReference>
<dbReference type="PANTHER" id="PTHR42905:SF7">
    <property type="entry name" value="PHOSPHOENOLPYRUVATE PHOSPHOMUTASE"/>
    <property type="match status" value="1"/>
</dbReference>
<dbReference type="SUPFAM" id="SSF53448">
    <property type="entry name" value="Nucleotide-diphospho-sugar transferases"/>
    <property type="match status" value="1"/>
</dbReference>
<dbReference type="Gene3D" id="3.90.550.10">
    <property type="entry name" value="Spore Coat Polysaccharide Biosynthesis Protein SpsA, Chain A"/>
    <property type="match status" value="1"/>
</dbReference>
<dbReference type="Gene3D" id="3.20.20.60">
    <property type="entry name" value="Phosphoenolpyruvate-binding domains"/>
    <property type="match status" value="1"/>
</dbReference>
<dbReference type="InterPro" id="IPR029044">
    <property type="entry name" value="Nucleotide-diphossugar_trans"/>
</dbReference>
<accession>A0ABY9HEB9</accession>
<dbReference type="SUPFAM" id="SSF51621">
    <property type="entry name" value="Phosphoenolpyruvate/pyruvate domain"/>
    <property type="match status" value="1"/>
</dbReference>
<dbReference type="PANTHER" id="PTHR42905">
    <property type="entry name" value="PHOSPHOENOLPYRUVATE CARBOXYLASE"/>
    <property type="match status" value="1"/>
</dbReference>
<keyword evidence="2" id="KW-0456">Lyase</keyword>
<dbReference type="InterPro" id="IPR040442">
    <property type="entry name" value="Pyrv_kinase-like_dom_sf"/>
</dbReference>
<dbReference type="EMBL" id="CP120997">
    <property type="protein sequence ID" value="WLQ32830.1"/>
    <property type="molecule type" value="Genomic_DNA"/>
</dbReference>
<dbReference type="InterPro" id="IPR015813">
    <property type="entry name" value="Pyrv/PenolPyrv_kinase-like_dom"/>
</dbReference>
<keyword evidence="3" id="KW-1185">Reference proteome</keyword>